<proteinExistence type="inferred from homology"/>
<protein>
    <submittedName>
        <fullName evidence="10">Acyl-CoA dehydrogenase</fullName>
    </submittedName>
</protein>
<feature type="domain" description="Acyl-CoA oxidase/dehydrogenase middle" evidence="7">
    <location>
        <begin position="172"/>
        <end position="268"/>
    </location>
</feature>
<dbReference type="Gene3D" id="1.10.540.10">
    <property type="entry name" value="Acyl-CoA dehydrogenase/oxidase, N-terminal domain"/>
    <property type="match status" value="1"/>
</dbReference>
<evidence type="ECO:0000259" key="7">
    <source>
        <dbReference type="Pfam" id="PF02770"/>
    </source>
</evidence>
<dbReference type="InterPro" id="IPR052166">
    <property type="entry name" value="Diverse_Acyl-CoA_DH"/>
</dbReference>
<evidence type="ECO:0000256" key="4">
    <source>
        <dbReference type="ARBA" id="ARBA00022827"/>
    </source>
</evidence>
<dbReference type="OrthoDB" id="9802867at2"/>
<dbReference type="SUPFAM" id="SSF56645">
    <property type="entry name" value="Acyl-CoA dehydrogenase NM domain-like"/>
    <property type="match status" value="1"/>
</dbReference>
<dbReference type="Gene3D" id="2.40.110.10">
    <property type="entry name" value="Butyryl-CoA Dehydrogenase, subunit A, domain 2"/>
    <property type="match status" value="1"/>
</dbReference>
<dbReference type="SUPFAM" id="SSF47203">
    <property type="entry name" value="Acyl-CoA dehydrogenase C-terminal domain-like"/>
    <property type="match status" value="1"/>
</dbReference>
<keyword evidence="11" id="KW-1185">Reference proteome</keyword>
<dbReference type="Gene3D" id="1.20.140.10">
    <property type="entry name" value="Butyryl-CoA Dehydrogenase, subunit A, domain 3"/>
    <property type="match status" value="1"/>
</dbReference>
<dbReference type="AlphaFoldDB" id="A0A399SQ69"/>
<comment type="cofactor">
    <cofactor evidence="1 5">
        <name>FAD</name>
        <dbReference type="ChEBI" id="CHEBI:57692"/>
    </cofactor>
</comment>
<comment type="similarity">
    <text evidence="2 5">Belongs to the acyl-CoA dehydrogenase family.</text>
</comment>
<dbReference type="Gene3D" id="1.20.120.470">
    <property type="entry name" value="Acyl-CoA dehydrogenase, C-terminal domain"/>
    <property type="match status" value="1"/>
</dbReference>
<feature type="domain" description="Acyl-CoA dehydrogenase C-terminal" evidence="9">
    <location>
        <begin position="452"/>
        <end position="561"/>
    </location>
</feature>
<dbReference type="InterPro" id="IPR046373">
    <property type="entry name" value="Acyl-CoA_Oxase/DH_mid-dom_sf"/>
</dbReference>
<dbReference type="InterPro" id="IPR009100">
    <property type="entry name" value="AcylCoA_DH/oxidase_NM_dom_sf"/>
</dbReference>
<dbReference type="InterPro" id="IPR037069">
    <property type="entry name" value="AcylCoA_DH/ox_N_sf"/>
</dbReference>
<dbReference type="InterPro" id="IPR020964">
    <property type="entry name" value="Acyl-CoA_dehydrogenase_C"/>
</dbReference>
<dbReference type="PROSITE" id="PS00073">
    <property type="entry name" value="ACYL_COA_DH_2"/>
    <property type="match status" value="1"/>
</dbReference>
<keyword evidence="4 5" id="KW-0274">FAD</keyword>
<evidence type="ECO:0000259" key="9">
    <source>
        <dbReference type="Pfam" id="PF12186"/>
    </source>
</evidence>
<dbReference type="SUPFAM" id="SSF158494">
    <property type="entry name" value="PG0775 C-terminal domain-like"/>
    <property type="match status" value="1"/>
</dbReference>
<gene>
    <name evidence="10" type="ORF">D1614_19485</name>
</gene>
<evidence type="ECO:0000313" key="10">
    <source>
        <dbReference type="EMBL" id="RIJ46156.1"/>
    </source>
</evidence>
<feature type="domain" description="Acyl-CoA dehydrogenase/oxidase N-terminal" evidence="8">
    <location>
        <begin position="92"/>
        <end position="169"/>
    </location>
</feature>
<dbReference type="Pfam" id="PF02770">
    <property type="entry name" value="Acyl-CoA_dh_M"/>
    <property type="match status" value="1"/>
</dbReference>
<evidence type="ECO:0000256" key="2">
    <source>
        <dbReference type="ARBA" id="ARBA00009347"/>
    </source>
</evidence>
<dbReference type="InterPro" id="IPR006089">
    <property type="entry name" value="Acyl-CoA_DH_CS"/>
</dbReference>
<accession>A0A399SQ69</accession>
<name>A0A399SQ69_9BACT</name>
<dbReference type="RefSeq" id="WP_119439662.1">
    <property type="nucleotide sequence ID" value="NZ_QWGR01000016.1"/>
</dbReference>
<dbReference type="InterPro" id="IPR009075">
    <property type="entry name" value="AcylCo_DH/oxidase_C"/>
</dbReference>
<dbReference type="InterPro" id="IPR036250">
    <property type="entry name" value="AcylCo_DH-like_C"/>
</dbReference>
<dbReference type="EMBL" id="QWGR01000016">
    <property type="protein sequence ID" value="RIJ46156.1"/>
    <property type="molecule type" value="Genomic_DNA"/>
</dbReference>
<evidence type="ECO:0000256" key="5">
    <source>
        <dbReference type="RuleBase" id="RU362125"/>
    </source>
</evidence>
<dbReference type="InterPro" id="IPR006091">
    <property type="entry name" value="Acyl-CoA_Oxase/DH_mid-dom"/>
</dbReference>
<keyword evidence="5" id="KW-0560">Oxidoreductase</keyword>
<dbReference type="GO" id="GO:0050660">
    <property type="term" value="F:flavin adenine dinucleotide binding"/>
    <property type="evidence" value="ECO:0007669"/>
    <property type="project" value="InterPro"/>
</dbReference>
<evidence type="ECO:0000256" key="3">
    <source>
        <dbReference type="ARBA" id="ARBA00022630"/>
    </source>
</evidence>
<dbReference type="GO" id="GO:0003995">
    <property type="term" value="F:acyl-CoA dehydrogenase activity"/>
    <property type="evidence" value="ECO:0007669"/>
    <property type="project" value="InterPro"/>
</dbReference>
<dbReference type="PANTHER" id="PTHR42803:SF1">
    <property type="entry name" value="BROAD-SPECIFICITY LINEAR ACYL-COA DEHYDROGENASE FADE5"/>
    <property type="match status" value="1"/>
</dbReference>
<dbReference type="InterPro" id="IPR013786">
    <property type="entry name" value="AcylCoA_DH/ox_N"/>
</dbReference>
<evidence type="ECO:0000313" key="11">
    <source>
        <dbReference type="Proteomes" id="UP000265926"/>
    </source>
</evidence>
<sequence>MANYYNDNSELKFHLNHPLMEKIVRLKEREYSFKKEFDFAPMDYEDAIDNYDRVLEVVGEICGNIVAENAESIDAEGPQVVDGHVIYARGTQENIDALNQAGLMGMSLPYKYDGLNFPIVPYIMAADIVSRADAGFVNIWGLQDCAETINEFASEEQKEKYLPRVSNGDTMAMDLTEPDAGSDLQAVQLKATWDEKKQTWLLNGVKRFITNGDGDISLVLARSEPGTKDGRGLSMFIYDKQDGGVTVRRIEHKMGIIGSPTCELVFKNAPGELVGSRKMGLIKYVMALMNGARLGIAAQSVGVSEAAYREALAYAKERMQFGKAIIRFPAVYEMLSLMKGKLDASRTLLYETARFVDMYKTYMHIAEERSLEKEEREEMKKYQRLADIYTPLVKGMASEYSNQLAYDAVQIHGGSGFMKDYPVERIYRDARITSIYEGTTQLQVVAAIRGVTTGSYLNQIREYEAERVSPKLEYLKRSLIILTDDYERAVKKVMAADDTEFVDFHARRLVEMAGHIIMGYLLVLDSNRDESFLKSAQNYLNFAKGQVKAHAEFIRSSELADLGNYKFEI</sequence>
<reference evidence="10 11" key="1">
    <citation type="submission" date="2018-08" db="EMBL/GenBank/DDBJ databases">
        <title>Pallidiluteibacterium maritimus gen. nov., sp. nov., isolated from coastal sediment.</title>
        <authorList>
            <person name="Zhou L.Y."/>
        </authorList>
    </citation>
    <scope>NUCLEOTIDE SEQUENCE [LARGE SCALE GENOMIC DNA]</scope>
    <source>
        <strain evidence="10 11">XSD2</strain>
    </source>
</reference>
<evidence type="ECO:0000259" key="8">
    <source>
        <dbReference type="Pfam" id="PF02771"/>
    </source>
</evidence>
<dbReference type="Pfam" id="PF02771">
    <property type="entry name" value="Acyl-CoA_dh_N"/>
    <property type="match status" value="1"/>
</dbReference>
<keyword evidence="3 5" id="KW-0285">Flavoprotein</keyword>
<evidence type="ECO:0000259" key="6">
    <source>
        <dbReference type="Pfam" id="PF00441"/>
    </source>
</evidence>
<feature type="domain" description="Acyl-CoA dehydrogenase/oxidase C-terminal" evidence="6">
    <location>
        <begin position="283"/>
        <end position="444"/>
    </location>
</feature>
<dbReference type="Pfam" id="PF00441">
    <property type="entry name" value="Acyl-CoA_dh_1"/>
    <property type="match status" value="1"/>
</dbReference>
<dbReference type="Pfam" id="PF12186">
    <property type="entry name" value="AcylCoA_dehyd_C"/>
    <property type="match status" value="1"/>
</dbReference>
<organism evidence="10 11">
    <name type="scientific">Maribellus luteus</name>
    <dbReference type="NCBI Taxonomy" id="2305463"/>
    <lineage>
        <taxon>Bacteria</taxon>
        <taxon>Pseudomonadati</taxon>
        <taxon>Bacteroidota</taxon>
        <taxon>Bacteroidia</taxon>
        <taxon>Marinilabiliales</taxon>
        <taxon>Prolixibacteraceae</taxon>
        <taxon>Maribellus</taxon>
    </lineage>
</organism>
<dbReference type="InterPro" id="IPR036797">
    <property type="entry name" value="Acyl-CoA_dehydrogenase_C_sf"/>
</dbReference>
<dbReference type="Proteomes" id="UP000265926">
    <property type="component" value="Unassembled WGS sequence"/>
</dbReference>
<comment type="caution">
    <text evidence="10">The sequence shown here is derived from an EMBL/GenBank/DDBJ whole genome shotgun (WGS) entry which is preliminary data.</text>
</comment>
<evidence type="ECO:0000256" key="1">
    <source>
        <dbReference type="ARBA" id="ARBA00001974"/>
    </source>
</evidence>
<dbReference type="PANTHER" id="PTHR42803">
    <property type="entry name" value="ACYL-COA DEHYDROGENASE"/>
    <property type="match status" value="1"/>
</dbReference>